<comment type="caution">
    <text evidence="3">The sequence shown here is derived from an EMBL/GenBank/DDBJ whole genome shotgun (WGS) entry which is preliminary data.</text>
</comment>
<dbReference type="GO" id="GO:0016740">
    <property type="term" value="F:transferase activity"/>
    <property type="evidence" value="ECO:0007669"/>
    <property type="project" value="UniProtKB-KW"/>
</dbReference>
<dbReference type="PANTHER" id="PTHR22572">
    <property type="entry name" value="SUGAR-1-PHOSPHATE GUANYL TRANSFERASE"/>
    <property type="match status" value="1"/>
</dbReference>
<dbReference type="InterPro" id="IPR000644">
    <property type="entry name" value="CBS_dom"/>
</dbReference>
<evidence type="ECO:0000313" key="3">
    <source>
        <dbReference type="EMBL" id="GBF48804.1"/>
    </source>
</evidence>
<sequence length="352" mass="39994">MIAIAENHTVTKNETLKSALAKIDANTLGIVFVVENQVLIGSLTDGDIRRALLKGIDLNQSIAESMNHHPITFHEMDYDKDKLKEYANRHVISVIPIVNEAGKLVGIYVNREKEETHFTVKNAYVFILAGGFGTRLDPFTKILPKPLIPFGDKPILEHIMDEFAKYGFSKFILSLFYKGNIIKNYFSDIQSFSEISYVEEQTPLGTGGSLQLIKDKDIKTPIIVANCDNIININFEEFYNYHLKNNFSVTILGLRKNFKIPYGVIKSNGVDYLSMEEKPSYELVINTGFYIINPEVIDLIRDGEAVDMPSLIDRAKTKGAKVGVYYSDSNWFDLGQWEEYRQTVEHFKKLGI</sequence>
<organism evidence="3 4">
    <name type="scientific">Leptospira ryugenii</name>
    <dbReference type="NCBI Taxonomy" id="1917863"/>
    <lineage>
        <taxon>Bacteria</taxon>
        <taxon>Pseudomonadati</taxon>
        <taxon>Spirochaetota</taxon>
        <taxon>Spirochaetia</taxon>
        <taxon>Leptospirales</taxon>
        <taxon>Leptospiraceae</taxon>
        <taxon>Leptospira</taxon>
    </lineage>
</organism>
<dbReference type="Gene3D" id="3.90.550.10">
    <property type="entry name" value="Spore Coat Polysaccharide Biosynthesis Protein SpsA, Chain A"/>
    <property type="match status" value="1"/>
</dbReference>
<dbReference type="InterPro" id="IPR029044">
    <property type="entry name" value="Nucleotide-diphossugar_trans"/>
</dbReference>
<keyword evidence="4" id="KW-1185">Reference proteome</keyword>
<dbReference type="CDD" id="cd06426">
    <property type="entry name" value="NTP_transferase_like_2"/>
    <property type="match status" value="1"/>
</dbReference>
<keyword evidence="1" id="KW-0129">CBS domain</keyword>
<gene>
    <name evidence="3" type="ORF">LPTSP4_03040</name>
</gene>
<proteinExistence type="predicted"/>
<evidence type="ECO:0000256" key="1">
    <source>
        <dbReference type="PROSITE-ProRule" id="PRU00703"/>
    </source>
</evidence>
<dbReference type="AlphaFoldDB" id="A0A2P2DVZ7"/>
<dbReference type="RefSeq" id="WP_108973003.1">
    <property type="nucleotide sequence ID" value="NZ_BFBB01000002.1"/>
</dbReference>
<dbReference type="SUPFAM" id="SSF54631">
    <property type="entry name" value="CBS-domain pair"/>
    <property type="match status" value="1"/>
</dbReference>
<dbReference type="SUPFAM" id="SSF53448">
    <property type="entry name" value="Nucleotide-diphospho-sugar transferases"/>
    <property type="match status" value="1"/>
</dbReference>
<dbReference type="OrthoDB" id="9801899at2"/>
<name>A0A2P2DVZ7_9LEPT</name>
<dbReference type="Gene3D" id="3.10.580.10">
    <property type="entry name" value="CBS-domain"/>
    <property type="match status" value="1"/>
</dbReference>
<protein>
    <submittedName>
        <fullName evidence="3">Nucleotidyl transferase family protein</fullName>
    </submittedName>
</protein>
<evidence type="ECO:0000259" key="2">
    <source>
        <dbReference type="PROSITE" id="PS51371"/>
    </source>
</evidence>
<accession>A0A2P2DVZ7</accession>
<feature type="domain" description="CBS" evidence="2">
    <location>
        <begin position="1"/>
        <end position="58"/>
    </location>
</feature>
<dbReference type="Pfam" id="PF00483">
    <property type="entry name" value="NTP_transferase"/>
    <property type="match status" value="1"/>
</dbReference>
<dbReference type="EMBL" id="BFBB01000002">
    <property type="protein sequence ID" value="GBF48804.1"/>
    <property type="molecule type" value="Genomic_DNA"/>
</dbReference>
<dbReference type="InterPro" id="IPR046342">
    <property type="entry name" value="CBS_dom_sf"/>
</dbReference>
<keyword evidence="3" id="KW-0808">Transferase</keyword>
<dbReference type="InterPro" id="IPR050486">
    <property type="entry name" value="Mannose-1P_guanyltransferase"/>
</dbReference>
<reference evidence="3 4" key="1">
    <citation type="submission" date="2018-02" db="EMBL/GenBank/DDBJ databases">
        <title>Novel Leptospira species isolated from soil and water in Japan.</title>
        <authorList>
            <person name="Nakao R."/>
            <person name="Masuzawa T."/>
        </authorList>
    </citation>
    <scope>NUCLEOTIDE SEQUENCE [LARGE SCALE GENOMIC DNA]</scope>
    <source>
        <strain evidence="3 4">YH101</strain>
    </source>
</reference>
<evidence type="ECO:0000313" key="4">
    <source>
        <dbReference type="Proteomes" id="UP000245133"/>
    </source>
</evidence>
<dbReference type="PROSITE" id="PS51371">
    <property type="entry name" value="CBS"/>
    <property type="match status" value="1"/>
</dbReference>
<dbReference type="Pfam" id="PF00571">
    <property type="entry name" value="CBS"/>
    <property type="match status" value="1"/>
</dbReference>
<dbReference type="Proteomes" id="UP000245133">
    <property type="component" value="Unassembled WGS sequence"/>
</dbReference>
<dbReference type="InterPro" id="IPR005835">
    <property type="entry name" value="NTP_transferase_dom"/>
</dbReference>